<evidence type="ECO:0000259" key="1">
    <source>
        <dbReference type="Pfam" id="PF08667"/>
    </source>
</evidence>
<evidence type="ECO:0000313" key="2">
    <source>
        <dbReference type="EMBL" id="MEQ2362292.1"/>
    </source>
</evidence>
<proteinExistence type="predicted"/>
<evidence type="ECO:0000313" key="3">
    <source>
        <dbReference type="Proteomes" id="UP001457197"/>
    </source>
</evidence>
<dbReference type="InterPro" id="IPR001387">
    <property type="entry name" value="Cro/C1-type_HTH"/>
</dbReference>
<reference evidence="2 3" key="1">
    <citation type="submission" date="2024-03" db="EMBL/GenBank/DDBJ databases">
        <title>Human intestinal bacterial collection.</title>
        <authorList>
            <person name="Pauvert C."/>
            <person name="Hitch T.C.A."/>
            <person name="Clavel T."/>
        </authorList>
    </citation>
    <scope>NUCLEOTIDE SEQUENCE [LARGE SCALE GENOMIC DNA]</scope>
    <source>
        <strain evidence="2 3">CLA-AA-H175</strain>
    </source>
</reference>
<dbReference type="EMBL" id="JBBMEO010000012">
    <property type="protein sequence ID" value="MEQ2362292.1"/>
    <property type="molecule type" value="Genomic_DNA"/>
</dbReference>
<sequence length="109" mass="12121">MSAPGLWVRVLGINPHVKDMTARKLLVGALAVLFLKKGCERMNKARLEYEMSVRGVTRAKLCEVLGISRSAFYRKCNGGSEFTQGEIQKIVDFLNLETPVGIFFDAKVS</sequence>
<accession>A0ABV1AYK3</accession>
<dbReference type="Proteomes" id="UP001457197">
    <property type="component" value="Unassembled WGS sequence"/>
</dbReference>
<feature type="domain" description="Transcription regulator BetR N-terminal" evidence="1">
    <location>
        <begin position="58"/>
        <end position="96"/>
    </location>
</feature>
<dbReference type="CDD" id="cd00093">
    <property type="entry name" value="HTH_XRE"/>
    <property type="match status" value="1"/>
</dbReference>
<dbReference type="InterPro" id="IPR010982">
    <property type="entry name" value="Lambda_DNA-bd_dom_sf"/>
</dbReference>
<protein>
    <submittedName>
        <fullName evidence="2">Helix-turn-helix transcriptional regulator</fullName>
    </submittedName>
</protein>
<keyword evidence="3" id="KW-1185">Reference proteome</keyword>
<gene>
    <name evidence="2" type="ORF">WMO44_09065</name>
</gene>
<name>A0ABV1AYK3_9FIRM</name>
<organism evidence="2 3">
    <name type="scientific">Faecalibacterium tardum</name>
    <dbReference type="NCBI Taxonomy" id="3133156"/>
    <lineage>
        <taxon>Bacteria</taxon>
        <taxon>Bacillati</taxon>
        <taxon>Bacillota</taxon>
        <taxon>Clostridia</taxon>
        <taxon>Eubacteriales</taxon>
        <taxon>Oscillospiraceae</taxon>
        <taxon>Faecalibacterium</taxon>
    </lineage>
</organism>
<dbReference type="InterPro" id="IPR013975">
    <property type="entry name" value="Tscrpt_reg_BetR_N"/>
</dbReference>
<dbReference type="SUPFAM" id="SSF47413">
    <property type="entry name" value="lambda repressor-like DNA-binding domains"/>
    <property type="match status" value="1"/>
</dbReference>
<dbReference type="Gene3D" id="1.10.260.40">
    <property type="entry name" value="lambda repressor-like DNA-binding domains"/>
    <property type="match status" value="1"/>
</dbReference>
<comment type="caution">
    <text evidence="2">The sequence shown here is derived from an EMBL/GenBank/DDBJ whole genome shotgun (WGS) entry which is preliminary data.</text>
</comment>
<dbReference type="Pfam" id="PF08667">
    <property type="entry name" value="BetR"/>
    <property type="match status" value="1"/>
</dbReference>